<reference evidence="6 7" key="1">
    <citation type="submission" date="2016-07" db="EMBL/GenBank/DDBJ databases">
        <title>Pervasive Adenine N6-methylation of Active Genes in Fungi.</title>
        <authorList>
            <consortium name="DOE Joint Genome Institute"/>
            <person name="Mondo S.J."/>
            <person name="Dannebaum R.O."/>
            <person name="Kuo R.C."/>
            <person name="Labutti K."/>
            <person name="Haridas S."/>
            <person name="Kuo A."/>
            <person name="Salamov A."/>
            <person name="Ahrendt S.R."/>
            <person name="Lipzen A."/>
            <person name="Sullivan W."/>
            <person name="Andreopoulos W.B."/>
            <person name="Clum A."/>
            <person name="Lindquist E."/>
            <person name="Daum C."/>
            <person name="Ramamoorthy G.K."/>
            <person name="Gryganskyi A."/>
            <person name="Culley D."/>
            <person name="Magnuson J.K."/>
            <person name="James T.Y."/>
            <person name="O'Malley M.A."/>
            <person name="Stajich J.E."/>
            <person name="Spatafora J.W."/>
            <person name="Visel A."/>
            <person name="Grigoriev I.V."/>
        </authorList>
    </citation>
    <scope>NUCLEOTIDE SEQUENCE [LARGE SCALE GENOMIC DNA]</scope>
    <source>
        <strain evidence="6 7">CBS 931.73</strain>
    </source>
</reference>
<dbReference type="Pfam" id="PF17136">
    <property type="entry name" value="ribosomal_L24"/>
    <property type="match status" value="1"/>
</dbReference>
<organism evidence="6 7">
    <name type="scientific">Basidiobolus meristosporus CBS 931.73</name>
    <dbReference type="NCBI Taxonomy" id="1314790"/>
    <lineage>
        <taxon>Eukaryota</taxon>
        <taxon>Fungi</taxon>
        <taxon>Fungi incertae sedis</taxon>
        <taxon>Zoopagomycota</taxon>
        <taxon>Entomophthoromycotina</taxon>
        <taxon>Basidiobolomycetes</taxon>
        <taxon>Basidiobolales</taxon>
        <taxon>Basidiobolaceae</taxon>
        <taxon>Basidiobolus</taxon>
    </lineage>
</organism>
<dbReference type="InterPro" id="IPR003256">
    <property type="entry name" value="Ribosomal_uL24"/>
</dbReference>
<comment type="similarity">
    <text evidence="1 4">Belongs to the universal ribosomal protein uL24 family.</text>
</comment>
<dbReference type="Proteomes" id="UP000193498">
    <property type="component" value="Unassembled WGS sequence"/>
</dbReference>
<dbReference type="CDD" id="cd06089">
    <property type="entry name" value="KOW_RPL26"/>
    <property type="match status" value="1"/>
</dbReference>
<dbReference type="Pfam" id="PF00467">
    <property type="entry name" value="KOW"/>
    <property type="match status" value="1"/>
</dbReference>
<keyword evidence="3 4" id="KW-0687">Ribonucleoprotein</keyword>
<dbReference type="AlphaFoldDB" id="A0A1Y1Z1W7"/>
<keyword evidence="7" id="KW-1185">Reference proteome</keyword>
<dbReference type="InterPro" id="IPR005824">
    <property type="entry name" value="KOW"/>
</dbReference>
<dbReference type="GO" id="GO:0003735">
    <property type="term" value="F:structural constituent of ribosome"/>
    <property type="evidence" value="ECO:0007669"/>
    <property type="project" value="InterPro"/>
</dbReference>
<dbReference type="GO" id="GO:0005840">
    <property type="term" value="C:ribosome"/>
    <property type="evidence" value="ECO:0007669"/>
    <property type="project" value="UniProtKB-KW"/>
</dbReference>
<evidence type="ECO:0000313" key="7">
    <source>
        <dbReference type="Proteomes" id="UP000193498"/>
    </source>
</evidence>
<sequence length="197" mass="22557">MPRNLMRLSSRILPKERWVNPKDLLKTWNLVKGDEVMIVTGKDKGEIGRIAQVVRKHNSVIVAEKNLVWKHVPMTESTPSGKVQKEMPIHVSNVALLDPNTRRPTKIDMRKIADAETGKLEWHRFAAGTNTEIPKPVYLEYKENRKDGPFDTEPDAVAEVTYTPTLASPPFPESVIGELTDLRSKRNRYRKKATFKF</sequence>
<dbReference type="GO" id="GO:0006412">
    <property type="term" value="P:translation"/>
    <property type="evidence" value="ECO:0007669"/>
    <property type="project" value="InterPro"/>
</dbReference>
<accession>A0A1Y1Z1W7</accession>
<dbReference type="SMART" id="SM00739">
    <property type="entry name" value="KOW"/>
    <property type="match status" value="1"/>
</dbReference>
<protein>
    <submittedName>
        <fullName evidence="6">Ribosomal protein L24</fullName>
    </submittedName>
</protein>
<dbReference type="InterPro" id="IPR008991">
    <property type="entry name" value="Translation_prot_SH3-like_sf"/>
</dbReference>
<evidence type="ECO:0000256" key="4">
    <source>
        <dbReference type="RuleBase" id="RU003477"/>
    </source>
</evidence>
<dbReference type="SUPFAM" id="SSF50104">
    <property type="entry name" value="Translation proteins SH3-like domain"/>
    <property type="match status" value="1"/>
</dbReference>
<dbReference type="STRING" id="1314790.A0A1Y1Z1W7"/>
<dbReference type="InterPro" id="IPR014722">
    <property type="entry name" value="Rib_uL2_dom2"/>
</dbReference>
<dbReference type="FunCoup" id="A0A1Y1Z1W7">
    <property type="interactions" value="574"/>
</dbReference>
<evidence type="ECO:0000313" key="6">
    <source>
        <dbReference type="EMBL" id="ORY04084.1"/>
    </source>
</evidence>
<dbReference type="InterPro" id="IPR041988">
    <property type="entry name" value="Ribosomal_uL24_KOW"/>
</dbReference>
<gene>
    <name evidence="6" type="ORF">K493DRAFT_311511</name>
</gene>
<dbReference type="PANTHER" id="PTHR12903">
    <property type="entry name" value="MITOCHONDRIAL RIBOSOMAL PROTEIN L24"/>
    <property type="match status" value="1"/>
</dbReference>
<proteinExistence type="inferred from homology"/>
<dbReference type="HAMAP" id="MF_01326_B">
    <property type="entry name" value="Ribosomal_uL24_B"/>
    <property type="match status" value="1"/>
</dbReference>
<evidence type="ECO:0000256" key="1">
    <source>
        <dbReference type="ARBA" id="ARBA00010618"/>
    </source>
</evidence>
<evidence type="ECO:0000259" key="5">
    <source>
        <dbReference type="SMART" id="SM00739"/>
    </source>
</evidence>
<feature type="domain" description="KOW" evidence="5">
    <location>
        <begin position="29"/>
        <end position="56"/>
    </location>
</feature>
<comment type="caution">
    <text evidence="6">The sequence shown here is derived from an EMBL/GenBank/DDBJ whole genome shotgun (WGS) entry which is preliminary data.</text>
</comment>
<dbReference type="OrthoDB" id="359154at2759"/>
<dbReference type="InterPro" id="IPR057264">
    <property type="entry name" value="Ribosomal_uL24_C"/>
</dbReference>
<evidence type="ECO:0000256" key="3">
    <source>
        <dbReference type="ARBA" id="ARBA00023274"/>
    </source>
</evidence>
<dbReference type="NCBIfam" id="TIGR01079">
    <property type="entry name" value="rplX_bact"/>
    <property type="match status" value="1"/>
</dbReference>
<keyword evidence="2 4" id="KW-0689">Ribosomal protein</keyword>
<dbReference type="PROSITE" id="PS01108">
    <property type="entry name" value="RIBOSOMAL_L24"/>
    <property type="match status" value="1"/>
</dbReference>
<dbReference type="GO" id="GO:1990904">
    <property type="term" value="C:ribonucleoprotein complex"/>
    <property type="evidence" value="ECO:0007669"/>
    <property type="project" value="UniProtKB-KW"/>
</dbReference>
<dbReference type="InterPro" id="IPR005825">
    <property type="entry name" value="Ribosomal_uL24_CS"/>
</dbReference>
<dbReference type="GO" id="GO:0003723">
    <property type="term" value="F:RNA binding"/>
    <property type="evidence" value="ECO:0007669"/>
    <property type="project" value="InterPro"/>
</dbReference>
<name>A0A1Y1Z1W7_9FUNG</name>
<evidence type="ECO:0000256" key="2">
    <source>
        <dbReference type="ARBA" id="ARBA00022980"/>
    </source>
</evidence>
<dbReference type="EMBL" id="MCFE01000039">
    <property type="protein sequence ID" value="ORY04084.1"/>
    <property type="molecule type" value="Genomic_DNA"/>
</dbReference>
<dbReference type="Gene3D" id="2.30.30.30">
    <property type="match status" value="1"/>
</dbReference>
<dbReference type="InParanoid" id="A0A1Y1Z1W7"/>